<dbReference type="InterPro" id="IPR017584">
    <property type="entry name" value="Pyridine_nucleo_diS_OxRdtase_N"/>
</dbReference>
<dbReference type="InterPro" id="IPR036921">
    <property type="entry name" value="PurM-like_N_sf"/>
</dbReference>
<dbReference type="AlphaFoldDB" id="A0A7S2W4X7"/>
<reference evidence="9" key="1">
    <citation type="submission" date="2021-01" db="EMBL/GenBank/DDBJ databases">
        <authorList>
            <person name="Corre E."/>
            <person name="Pelletier E."/>
            <person name="Niang G."/>
            <person name="Scheremetjew M."/>
            <person name="Finn R."/>
            <person name="Kale V."/>
            <person name="Holt S."/>
            <person name="Cochrane G."/>
            <person name="Meng A."/>
            <person name="Brown T."/>
            <person name="Cohen L."/>
        </authorList>
    </citation>
    <scope>NUCLEOTIDE SEQUENCE</scope>
    <source>
        <strain evidence="9">NY070348D</strain>
    </source>
</reference>
<dbReference type="Gene3D" id="3.50.50.100">
    <property type="match status" value="1"/>
</dbReference>
<dbReference type="EMBL" id="HBHK01002774">
    <property type="protein sequence ID" value="CAD9666263.1"/>
    <property type="molecule type" value="Transcribed_RNA"/>
</dbReference>
<keyword evidence="4" id="KW-0067">ATP-binding</keyword>
<dbReference type="SUPFAM" id="SSF51905">
    <property type="entry name" value="FAD/NAD(P)-binding domain"/>
    <property type="match status" value="2"/>
</dbReference>
<keyword evidence="5" id="KW-0711">Selenium</keyword>
<dbReference type="GO" id="GO:0016491">
    <property type="term" value="F:oxidoreductase activity"/>
    <property type="evidence" value="ECO:0007669"/>
    <property type="project" value="InterPro"/>
</dbReference>
<keyword evidence="3" id="KW-0418">Kinase</keyword>
<dbReference type="GO" id="GO:0005737">
    <property type="term" value="C:cytoplasm"/>
    <property type="evidence" value="ECO:0007669"/>
    <property type="project" value="TreeGrafter"/>
</dbReference>
<evidence type="ECO:0000256" key="2">
    <source>
        <dbReference type="ARBA" id="ARBA00022741"/>
    </source>
</evidence>
<dbReference type="PANTHER" id="PTHR10256">
    <property type="entry name" value="SELENIDE, WATER DIKINASE"/>
    <property type="match status" value="1"/>
</dbReference>
<organism evidence="9">
    <name type="scientific">Mucochytrium quahogii</name>
    <dbReference type="NCBI Taxonomy" id="96639"/>
    <lineage>
        <taxon>Eukaryota</taxon>
        <taxon>Sar</taxon>
        <taxon>Stramenopiles</taxon>
        <taxon>Bigyra</taxon>
        <taxon>Labyrinthulomycetes</taxon>
        <taxon>Thraustochytrida</taxon>
        <taxon>Thraustochytriidae</taxon>
        <taxon>Mucochytrium</taxon>
    </lineage>
</organism>
<dbReference type="InterPro" id="IPR023753">
    <property type="entry name" value="FAD/NAD-binding_dom"/>
</dbReference>
<dbReference type="Gene3D" id="3.90.650.10">
    <property type="entry name" value="PurM-like C-terminal domain"/>
    <property type="match status" value="1"/>
</dbReference>
<accession>A0A7S2W4X7</accession>
<dbReference type="InterPro" id="IPR010918">
    <property type="entry name" value="PurM-like_C_dom"/>
</dbReference>
<dbReference type="InterPro" id="IPR004536">
    <property type="entry name" value="SPS/SelD"/>
</dbReference>
<keyword evidence="1" id="KW-0808">Transferase</keyword>
<evidence type="ECO:0000256" key="4">
    <source>
        <dbReference type="ARBA" id="ARBA00022840"/>
    </source>
</evidence>
<proteinExistence type="predicted"/>
<dbReference type="Gene3D" id="3.30.1330.10">
    <property type="entry name" value="PurM-like, N-terminal domain"/>
    <property type="match status" value="1"/>
</dbReference>
<sequence>MGAVLSSAYWLVSGSAQCPSLFWLEWLRVNGDLVCLQLKSLGNVKGVSLYQWLAFQFETYVLLSIEVNHRMEIALDKVLGRGKEDFLLRGLPHVDTAQPPTYFGVGSFFFGRKNKKMGSAEMGVDKPTVREIVLVGGGHSHAFVIKNFGMNPEPGTTITLISPSVETPYSGMLPGFVSGQYSREECHIDLMRLCQFAHVRLIQGAVYKIDTSEQTVYVLGGDEEIDRPPVRYDVLSIDIGSSPALLSPGLVGEQLCPTPVKPISEFSSKWDKLMHTVVISKKKEFVVAVVGAGAGGVELMLSMEARLENVLATYPNAPTVKFVLVANKGVVCPSHNIRVQSIFARILKEREILVLLNFQVESIDGSRLVAADGRAIEIDECIWCTNASAQEWLADSGLATNTGGFLRVKDTLQSENVENIFGAGDCADMINHPRPKAGVFAVRQGPPLAANLRRYVRKLINPSNAGPLEHYYPQSSFLGIIGTGTKYCVASRGEMALEGEWLYALKDWIDRKWMAGYSSQLPLMSRPDGDEEEDVNDSLKKLTKASAMRCGGCGAKVGKSVLERVMSGMSPPTRPEVTIGLDAPDDCAVITFGDTKQGALVAQTVDFFRSFIDDPFVFGQIATNHALSDCHAMCAVPISAMAIAVVPFASEAIVQGTLSQMMGGVCSMLRASNCALVGGHSCEGKELSLGLSVSGSIPAGAKILTKGGTKEGDVLVVTKAIGTGVIAAANMRVLAKGTWVEGAIKSMLVSNEKPAFLARDNNATACTDVTGFGLIGHLIEMMDASGLCAHLSLDDVPLLQGAQNCVEAGVFSSLQPQNIRLKHAIKNHAEYSARPEYQLLFDPQTAGGLLVTLPKQDADKFIGLMRDNGYNHAKIIGRINKKTADGFKVVIV</sequence>
<name>A0A7S2W4X7_9STRA</name>
<feature type="domain" description="PurM-like N-terminal" evidence="6">
    <location>
        <begin position="585"/>
        <end position="696"/>
    </location>
</feature>
<gene>
    <name evidence="9" type="ORF">QSP1433_LOCUS1652</name>
</gene>
<evidence type="ECO:0000259" key="7">
    <source>
        <dbReference type="Pfam" id="PF02769"/>
    </source>
</evidence>
<evidence type="ECO:0000256" key="1">
    <source>
        <dbReference type="ARBA" id="ARBA00022679"/>
    </source>
</evidence>
<dbReference type="InterPro" id="IPR016188">
    <property type="entry name" value="PurM-like_N"/>
</dbReference>
<feature type="domain" description="PurM-like C-terminal" evidence="7">
    <location>
        <begin position="710"/>
        <end position="885"/>
    </location>
</feature>
<evidence type="ECO:0000256" key="5">
    <source>
        <dbReference type="ARBA" id="ARBA00023266"/>
    </source>
</evidence>
<protein>
    <recommendedName>
        <fullName evidence="10">Selenide, water dikinase</fullName>
    </recommendedName>
</protein>
<dbReference type="PANTHER" id="PTHR10256:SF0">
    <property type="entry name" value="INACTIVE SELENIDE, WATER DIKINASE-LIKE PROTEIN-RELATED"/>
    <property type="match status" value="1"/>
</dbReference>
<evidence type="ECO:0000259" key="8">
    <source>
        <dbReference type="Pfam" id="PF07992"/>
    </source>
</evidence>
<dbReference type="Pfam" id="PF07992">
    <property type="entry name" value="Pyr_redox_2"/>
    <property type="match status" value="1"/>
</dbReference>
<evidence type="ECO:0000256" key="3">
    <source>
        <dbReference type="ARBA" id="ARBA00022777"/>
    </source>
</evidence>
<feature type="domain" description="FAD/NAD(P)-binding" evidence="8">
    <location>
        <begin position="132"/>
        <end position="445"/>
    </location>
</feature>
<evidence type="ECO:0000313" key="9">
    <source>
        <dbReference type="EMBL" id="CAD9666263.1"/>
    </source>
</evidence>
<dbReference type="GO" id="GO:0016260">
    <property type="term" value="P:selenocysteine biosynthetic process"/>
    <property type="evidence" value="ECO:0007669"/>
    <property type="project" value="TreeGrafter"/>
</dbReference>
<dbReference type="SUPFAM" id="SSF56042">
    <property type="entry name" value="PurM C-terminal domain-like"/>
    <property type="match status" value="1"/>
</dbReference>
<evidence type="ECO:0000259" key="6">
    <source>
        <dbReference type="Pfam" id="PF00586"/>
    </source>
</evidence>
<evidence type="ECO:0008006" key="10">
    <source>
        <dbReference type="Google" id="ProtNLM"/>
    </source>
</evidence>
<dbReference type="InterPro" id="IPR036676">
    <property type="entry name" value="PurM-like_C_sf"/>
</dbReference>
<dbReference type="NCBIfam" id="TIGR00476">
    <property type="entry name" value="selD"/>
    <property type="match status" value="1"/>
</dbReference>
<dbReference type="GO" id="GO:0005524">
    <property type="term" value="F:ATP binding"/>
    <property type="evidence" value="ECO:0007669"/>
    <property type="project" value="UniProtKB-KW"/>
</dbReference>
<dbReference type="SUPFAM" id="SSF55326">
    <property type="entry name" value="PurM N-terminal domain-like"/>
    <property type="match status" value="1"/>
</dbReference>
<dbReference type="Pfam" id="PF02769">
    <property type="entry name" value="AIRS_C"/>
    <property type="match status" value="1"/>
</dbReference>
<dbReference type="GO" id="GO:0004756">
    <property type="term" value="F:selenide, water dikinase activity"/>
    <property type="evidence" value="ECO:0007669"/>
    <property type="project" value="TreeGrafter"/>
</dbReference>
<keyword evidence="2" id="KW-0547">Nucleotide-binding</keyword>
<dbReference type="InterPro" id="IPR036188">
    <property type="entry name" value="FAD/NAD-bd_sf"/>
</dbReference>
<dbReference type="NCBIfam" id="TIGR03169">
    <property type="entry name" value="Nterm_to_SelD"/>
    <property type="match status" value="1"/>
</dbReference>
<dbReference type="CDD" id="cd02195">
    <property type="entry name" value="SelD"/>
    <property type="match status" value="1"/>
</dbReference>
<dbReference type="Pfam" id="PF00586">
    <property type="entry name" value="AIRS"/>
    <property type="match status" value="1"/>
</dbReference>